<dbReference type="Gene3D" id="2.40.50.180">
    <property type="entry name" value="CheA-289, Domain 4"/>
    <property type="match status" value="1"/>
</dbReference>
<dbReference type="Pfam" id="PF01584">
    <property type="entry name" value="CheW"/>
    <property type="match status" value="1"/>
</dbReference>
<protein>
    <submittedName>
        <fullName evidence="2">Purine-binding chemotaxis protein CheW</fullName>
    </submittedName>
</protein>
<sequence length="145" mass="15525">MKRELITFEVGGQLFGVDIIAIREIRAWSPVTRVPGVPYYVAGMANLRGQILPVIDLAARLGWEMSEATDRHAIIVIDINGKSTGLIVESVSDLVALESDALQQPPALGDDGVSAFLDGLAPVGDRMVLVLNLALVAGNDMSHMF</sequence>
<dbReference type="AlphaFoldDB" id="A0A437N1B4"/>
<dbReference type="EMBL" id="SACO01000012">
    <property type="protein sequence ID" value="RVU03712.1"/>
    <property type="molecule type" value="Genomic_DNA"/>
</dbReference>
<dbReference type="SUPFAM" id="SSF50341">
    <property type="entry name" value="CheW-like"/>
    <property type="match status" value="1"/>
</dbReference>
<dbReference type="OrthoDB" id="3291462at2"/>
<evidence type="ECO:0000259" key="1">
    <source>
        <dbReference type="PROSITE" id="PS50851"/>
    </source>
</evidence>
<dbReference type="GO" id="GO:0005829">
    <property type="term" value="C:cytosol"/>
    <property type="evidence" value="ECO:0007669"/>
    <property type="project" value="TreeGrafter"/>
</dbReference>
<dbReference type="PANTHER" id="PTHR22617:SF23">
    <property type="entry name" value="CHEMOTAXIS PROTEIN CHEW"/>
    <property type="match status" value="1"/>
</dbReference>
<reference evidence="2 3" key="1">
    <citation type="submission" date="2019-01" db="EMBL/GenBank/DDBJ databases">
        <authorList>
            <person name="Chen W.-M."/>
        </authorList>
    </citation>
    <scope>NUCLEOTIDE SEQUENCE [LARGE SCALE GENOMIC DNA]</scope>
    <source>
        <strain evidence="2 3">FSY-9</strain>
    </source>
</reference>
<dbReference type="GO" id="GO:0006935">
    <property type="term" value="P:chemotaxis"/>
    <property type="evidence" value="ECO:0007669"/>
    <property type="project" value="InterPro"/>
</dbReference>
<proteinExistence type="predicted"/>
<evidence type="ECO:0000313" key="3">
    <source>
        <dbReference type="Proteomes" id="UP000282837"/>
    </source>
</evidence>
<accession>A0A437N1B4</accession>
<name>A0A437N1B4_9SPHN</name>
<dbReference type="PANTHER" id="PTHR22617">
    <property type="entry name" value="CHEMOTAXIS SENSOR HISTIDINE KINASE-RELATED"/>
    <property type="match status" value="1"/>
</dbReference>
<dbReference type="GO" id="GO:0007165">
    <property type="term" value="P:signal transduction"/>
    <property type="evidence" value="ECO:0007669"/>
    <property type="project" value="InterPro"/>
</dbReference>
<dbReference type="Proteomes" id="UP000282837">
    <property type="component" value="Unassembled WGS sequence"/>
</dbReference>
<keyword evidence="3" id="KW-1185">Reference proteome</keyword>
<dbReference type="InterPro" id="IPR036061">
    <property type="entry name" value="CheW-like_dom_sf"/>
</dbReference>
<comment type="caution">
    <text evidence="2">The sequence shown here is derived from an EMBL/GenBank/DDBJ whole genome shotgun (WGS) entry which is preliminary data.</text>
</comment>
<dbReference type="PROSITE" id="PS50851">
    <property type="entry name" value="CHEW"/>
    <property type="match status" value="1"/>
</dbReference>
<dbReference type="RefSeq" id="WP_127710643.1">
    <property type="nucleotide sequence ID" value="NZ_SACO01000012.1"/>
</dbReference>
<dbReference type="SMART" id="SM00260">
    <property type="entry name" value="CheW"/>
    <property type="match status" value="1"/>
</dbReference>
<dbReference type="InterPro" id="IPR002545">
    <property type="entry name" value="CheW-lke_dom"/>
</dbReference>
<gene>
    <name evidence="2" type="ORF">EOE18_14110</name>
</gene>
<organism evidence="2 3">
    <name type="scientific">Novosphingobium umbonatum</name>
    <dbReference type="NCBI Taxonomy" id="1908524"/>
    <lineage>
        <taxon>Bacteria</taxon>
        <taxon>Pseudomonadati</taxon>
        <taxon>Pseudomonadota</taxon>
        <taxon>Alphaproteobacteria</taxon>
        <taxon>Sphingomonadales</taxon>
        <taxon>Sphingomonadaceae</taxon>
        <taxon>Novosphingobium</taxon>
    </lineage>
</organism>
<dbReference type="Gene3D" id="2.30.30.40">
    <property type="entry name" value="SH3 Domains"/>
    <property type="match status" value="1"/>
</dbReference>
<feature type="domain" description="CheW-like" evidence="1">
    <location>
        <begin position="2"/>
        <end position="142"/>
    </location>
</feature>
<dbReference type="InterPro" id="IPR039315">
    <property type="entry name" value="CheW"/>
</dbReference>
<evidence type="ECO:0000313" key="2">
    <source>
        <dbReference type="EMBL" id="RVU03712.1"/>
    </source>
</evidence>